<evidence type="ECO:0000313" key="1">
    <source>
        <dbReference type="EMBL" id="CAB3390196.1"/>
    </source>
</evidence>
<dbReference type="Proteomes" id="UP000502196">
    <property type="component" value="Chromosome"/>
</dbReference>
<protein>
    <submittedName>
        <fullName evidence="1">Uncharacterized protein</fullName>
    </submittedName>
</protein>
<sequence>MRGFRRAESSLPLFRRHGVNLKRMVGSHMVCPVCGKRTVGKIGGHHYYCRECCHVIQKQGDQIKVYEISEDGKLTFLRTAG</sequence>
<reference evidence="1 2" key="1">
    <citation type="submission" date="2020-04" db="EMBL/GenBank/DDBJ databases">
        <authorList>
            <person name="Hogendoorn C."/>
        </authorList>
    </citation>
    <scope>NUCLEOTIDE SEQUENCE [LARGE SCALE GENOMIC DNA]</scope>
    <source>
        <strain evidence="1">COOX1</strain>
    </source>
</reference>
<evidence type="ECO:0000313" key="2">
    <source>
        <dbReference type="Proteomes" id="UP000502196"/>
    </source>
</evidence>
<proteinExistence type="predicted"/>
<accession>A0A6F9DYW2</accession>
<organism evidence="1 2">
    <name type="scientific">Kyrpidia spormannii</name>
    <dbReference type="NCBI Taxonomy" id="2055160"/>
    <lineage>
        <taxon>Bacteria</taxon>
        <taxon>Bacillati</taxon>
        <taxon>Bacillota</taxon>
        <taxon>Bacilli</taxon>
        <taxon>Bacillales</taxon>
        <taxon>Alicyclobacillaceae</taxon>
        <taxon>Kyrpidia</taxon>
    </lineage>
</organism>
<gene>
    <name evidence="1" type="ORF">COOX1_0288</name>
</gene>
<dbReference type="EMBL" id="LR792683">
    <property type="protein sequence ID" value="CAB3390196.1"/>
    <property type="molecule type" value="Genomic_DNA"/>
</dbReference>
<dbReference type="AlphaFoldDB" id="A0A6F9DYW2"/>
<name>A0A6F9DYW2_9BACL</name>